<organism evidence="1">
    <name type="scientific">Brassica napus</name>
    <name type="common">Rape</name>
    <dbReference type="NCBI Taxonomy" id="3708"/>
    <lineage>
        <taxon>Eukaryota</taxon>
        <taxon>Viridiplantae</taxon>
        <taxon>Streptophyta</taxon>
        <taxon>Embryophyta</taxon>
        <taxon>Tracheophyta</taxon>
        <taxon>Spermatophyta</taxon>
        <taxon>Magnoliopsida</taxon>
        <taxon>eudicotyledons</taxon>
        <taxon>Gunneridae</taxon>
        <taxon>Pentapetalae</taxon>
        <taxon>rosids</taxon>
        <taxon>malvids</taxon>
        <taxon>Brassicales</taxon>
        <taxon>Brassicaceae</taxon>
        <taxon>Brassiceae</taxon>
        <taxon>Brassica</taxon>
    </lineage>
</organism>
<accession>A0A816IMB9</accession>
<reference evidence="1" key="1">
    <citation type="submission" date="2021-01" db="EMBL/GenBank/DDBJ databases">
        <authorList>
            <consortium name="Genoscope - CEA"/>
            <person name="William W."/>
        </authorList>
    </citation>
    <scope>NUCLEOTIDE SEQUENCE</scope>
</reference>
<proteinExistence type="predicted"/>
<feature type="non-terminal residue" evidence="1">
    <location>
        <position position="1"/>
    </location>
</feature>
<sequence>RGNSDGIPTEKASSSEFPWNFVKSSNGSPTAIIFPRNSSVFSEEHIVPRNFLGIFRRTEVSSEFRRYIPRNPNFMFPRNFLGNSSVYSEDFIFRRNVCQNTAAFL</sequence>
<dbReference type="AlphaFoldDB" id="A0A816IMB9"/>
<name>A0A816IMB9_BRANA</name>
<dbReference type="EMBL" id="HG994367">
    <property type="protein sequence ID" value="CAF1707456.1"/>
    <property type="molecule type" value="Genomic_DNA"/>
</dbReference>
<evidence type="ECO:0000313" key="1">
    <source>
        <dbReference type="EMBL" id="CAF1707456.1"/>
    </source>
</evidence>
<gene>
    <name evidence="1" type="ORF">DARMORV10_C03P63200.1</name>
</gene>
<protein>
    <submittedName>
        <fullName evidence="1">(rape) hypothetical protein</fullName>
    </submittedName>
</protein>
<dbReference type="Proteomes" id="UP001295469">
    <property type="component" value="Chromosome C03"/>
</dbReference>